<evidence type="ECO:0000313" key="2">
    <source>
        <dbReference type="EMBL" id="AKM82647.1"/>
    </source>
</evidence>
<feature type="compositionally biased region" description="Gly residues" evidence="1">
    <location>
        <begin position="131"/>
        <end position="148"/>
    </location>
</feature>
<dbReference type="AlphaFoldDB" id="A0A0G4B6K4"/>
<dbReference type="STRING" id="1618337.UT28_C0001G0870"/>
<sequence>MNKKLLIIPAIAIGVAISGAALWPTGIAKANGNGNGDMMTQQLAQKLGIDQDKVSGAMDQIHEEKQARMQDEQKTKLQEAVDAGTITSEQKDAILTRQTEQQQKREQERTENQKWLSDNNLDRETLRDLGVGMGGHGRKGMGMGFGQE</sequence>
<proteinExistence type="predicted"/>
<gene>
    <name evidence="2" type="ORF">UT28_C0001G0870</name>
</gene>
<feature type="region of interest" description="Disordered" evidence="1">
    <location>
        <begin position="65"/>
        <end position="148"/>
    </location>
</feature>
<feature type="compositionally biased region" description="Basic and acidic residues" evidence="1">
    <location>
        <begin position="102"/>
        <end position="112"/>
    </location>
</feature>
<evidence type="ECO:0000256" key="1">
    <source>
        <dbReference type="SAM" id="MobiDB-lite"/>
    </source>
</evidence>
<dbReference type="EMBL" id="CP011213">
    <property type="protein sequence ID" value="AKM82647.1"/>
    <property type="molecule type" value="Genomic_DNA"/>
</dbReference>
<evidence type="ECO:0000313" key="3">
    <source>
        <dbReference type="Proteomes" id="UP000035648"/>
    </source>
</evidence>
<dbReference type="Proteomes" id="UP000035648">
    <property type="component" value="Chromosome"/>
</dbReference>
<organism evidence="2 3">
    <name type="scientific">Berkelbacteria bacterium GW2011_GWE1_39_12</name>
    <dbReference type="NCBI Taxonomy" id="1618337"/>
    <lineage>
        <taxon>Bacteria</taxon>
        <taxon>Candidatus Berkelbacteria</taxon>
    </lineage>
</organism>
<reference evidence="2 3" key="1">
    <citation type="journal article" date="2015" name="Nature">
        <title>rRNA introns, odd ribosomes, and small enigmatic genomes across a large radiation of phyla.</title>
        <authorList>
            <person name="Brown C.T."/>
            <person name="Hug L.A."/>
            <person name="Thomas B.C."/>
            <person name="Sharon I."/>
            <person name="Castelle C.J."/>
            <person name="Singh A."/>
            <person name="Wilkins M.J."/>
            <person name="Williams K.H."/>
            <person name="Banfield J.F."/>
        </authorList>
    </citation>
    <scope>NUCLEOTIDE SEQUENCE [LARGE SCALE GENOMIC DNA]</scope>
</reference>
<dbReference type="KEGG" id="bbgw:UT28_C0001G0870"/>
<name>A0A0G4B6K4_9BACT</name>
<feature type="compositionally biased region" description="Basic and acidic residues" evidence="1">
    <location>
        <begin position="65"/>
        <end position="79"/>
    </location>
</feature>
<protein>
    <submittedName>
        <fullName evidence="2">Uncharacterized protein</fullName>
    </submittedName>
</protein>
<accession>A0A0G4B6K4</accession>